<evidence type="ECO:0000313" key="2">
    <source>
        <dbReference type="Proteomes" id="UP000789901"/>
    </source>
</evidence>
<accession>A0ABM8W1Y0</accession>
<protein>
    <submittedName>
        <fullName evidence="1">1311_t:CDS:1</fullName>
    </submittedName>
</protein>
<dbReference type="EMBL" id="CAJVQB010000724">
    <property type="protein sequence ID" value="CAG8504072.1"/>
    <property type="molecule type" value="Genomic_DNA"/>
</dbReference>
<organism evidence="1 2">
    <name type="scientific">Gigaspora margarita</name>
    <dbReference type="NCBI Taxonomy" id="4874"/>
    <lineage>
        <taxon>Eukaryota</taxon>
        <taxon>Fungi</taxon>
        <taxon>Fungi incertae sedis</taxon>
        <taxon>Mucoromycota</taxon>
        <taxon>Glomeromycotina</taxon>
        <taxon>Glomeromycetes</taxon>
        <taxon>Diversisporales</taxon>
        <taxon>Gigasporaceae</taxon>
        <taxon>Gigaspora</taxon>
    </lineage>
</organism>
<comment type="caution">
    <text evidence="1">The sequence shown here is derived from an EMBL/GenBank/DDBJ whole genome shotgun (WGS) entry which is preliminary data.</text>
</comment>
<name>A0ABM8W1Y0_GIGMA</name>
<evidence type="ECO:0000313" key="1">
    <source>
        <dbReference type="EMBL" id="CAG8504072.1"/>
    </source>
</evidence>
<sequence>MDLNQDINAHSNLYEITINFDDFTSSSGATKQLVDEELNQSKINDALIKNNESPNAG</sequence>
<dbReference type="Proteomes" id="UP000789901">
    <property type="component" value="Unassembled WGS sequence"/>
</dbReference>
<keyword evidence="2" id="KW-1185">Reference proteome</keyword>
<proteinExistence type="predicted"/>
<reference evidence="1 2" key="1">
    <citation type="submission" date="2021-06" db="EMBL/GenBank/DDBJ databases">
        <authorList>
            <person name="Kallberg Y."/>
            <person name="Tangrot J."/>
            <person name="Rosling A."/>
        </authorList>
    </citation>
    <scope>NUCLEOTIDE SEQUENCE [LARGE SCALE GENOMIC DNA]</scope>
    <source>
        <strain evidence="1 2">120-4 pot B 10/14</strain>
    </source>
</reference>
<gene>
    <name evidence="1" type="ORF">GMARGA_LOCUS2345</name>
</gene>